<evidence type="ECO:0000256" key="1">
    <source>
        <dbReference type="ARBA" id="ARBA00002663"/>
    </source>
</evidence>
<keyword evidence="5 7" id="KW-0378">Hydrolase</keyword>
<evidence type="ECO:0000313" key="8">
    <source>
        <dbReference type="EMBL" id="TXF88692.1"/>
    </source>
</evidence>
<evidence type="ECO:0000256" key="6">
    <source>
        <dbReference type="ARBA" id="ARBA00022884"/>
    </source>
</evidence>
<dbReference type="GO" id="GO:0004526">
    <property type="term" value="F:ribonuclease P activity"/>
    <property type="evidence" value="ECO:0007669"/>
    <property type="project" value="UniProtKB-UniRule"/>
</dbReference>
<accession>A0A5C7FGD5</accession>
<comment type="caution">
    <text evidence="8">The sequence shown here is derived from an EMBL/GenBank/DDBJ whole genome shotgun (WGS) entry which is preliminary data.</text>
</comment>
<dbReference type="EMBL" id="VOXD01000020">
    <property type="protein sequence ID" value="TXF88692.1"/>
    <property type="molecule type" value="Genomic_DNA"/>
</dbReference>
<comment type="catalytic activity">
    <reaction evidence="7">
        <text>Endonucleolytic cleavage of RNA, removing 5'-extranucleotides from tRNA precursor.</text>
        <dbReference type="EC" id="3.1.26.5"/>
    </reaction>
</comment>
<keyword evidence="3 7" id="KW-0540">Nuclease</keyword>
<dbReference type="Gene3D" id="3.30.230.10">
    <property type="match status" value="1"/>
</dbReference>
<sequence>MLNKTILRSGPYQNNKPAPILSYKFYSQERLKSRKEIGRLFGKGARSATAYPIRVAFGETEEVRGTFPFQAGFVVPKRRFKKAAARNRIKRLMREAYRLNKHLIGAHTEPGIIPERQFALMFIYTGKEEMPYKYVERKMIKVLEKFAKQV</sequence>
<keyword evidence="2 7" id="KW-0819">tRNA processing</keyword>
<dbReference type="PANTHER" id="PTHR33992">
    <property type="entry name" value="RIBONUCLEASE P PROTEIN COMPONENT"/>
    <property type="match status" value="1"/>
</dbReference>
<keyword evidence="6 7" id="KW-0694">RNA-binding</keyword>
<keyword evidence="4 7" id="KW-0255">Endonuclease</keyword>
<dbReference type="InterPro" id="IPR000100">
    <property type="entry name" value="RNase_P"/>
</dbReference>
<dbReference type="InterPro" id="IPR014721">
    <property type="entry name" value="Ribsml_uS5_D2-typ_fold_subgr"/>
</dbReference>
<dbReference type="InterPro" id="IPR020568">
    <property type="entry name" value="Ribosomal_Su5_D2-typ_SF"/>
</dbReference>
<proteinExistence type="inferred from homology"/>
<dbReference type="EC" id="3.1.26.5" evidence="7"/>
<dbReference type="GO" id="GO:0042781">
    <property type="term" value="F:3'-tRNA processing endoribonuclease activity"/>
    <property type="evidence" value="ECO:0007669"/>
    <property type="project" value="TreeGrafter"/>
</dbReference>
<evidence type="ECO:0000256" key="7">
    <source>
        <dbReference type="HAMAP-Rule" id="MF_00227"/>
    </source>
</evidence>
<evidence type="ECO:0000313" key="9">
    <source>
        <dbReference type="Proteomes" id="UP000321907"/>
    </source>
</evidence>
<dbReference type="HAMAP" id="MF_00227">
    <property type="entry name" value="RNase_P"/>
    <property type="match status" value="1"/>
</dbReference>
<dbReference type="Pfam" id="PF00825">
    <property type="entry name" value="Ribonuclease_P"/>
    <property type="match status" value="1"/>
</dbReference>
<protein>
    <recommendedName>
        <fullName evidence="7">Ribonuclease P protein component</fullName>
        <shortName evidence="7">RNase P protein</shortName>
        <shortName evidence="7">RNaseP protein</shortName>
        <ecNumber evidence="7">3.1.26.5</ecNumber>
    </recommendedName>
    <alternativeName>
        <fullName evidence="7">Protein C5</fullName>
    </alternativeName>
</protein>
<dbReference type="GO" id="GO:0000049">
    <property type="term" value="F:tRNA binding"/>
    <property type="evidence" value="ECO:0007669"/>
    <property type="project" value="UniProtKB-UniRule"/>
</dbReference>
<comment type="similarity">
    <text evidence="7">Belongs to the RnpA family.</text>
</comment>
<dbReference type="GO" id="GO:0030677">
    <property type="term" value="C:ribonuclease P complex"/>
    <property type="evidence" value="ECO:0007669"/>
    <property type="project" value="TreeGrafter"/>
</dbReference>
<comment type="function">
    <text evidence="1 7">RNaseP catalyzes the removal of the 5'-leader sequence from pre-tRNA to produce the mature 5'-terminus. It can also cleave other RNA substrates such as 4.5S RNA. The protein component plays an auxiliary but essential role in vivo by binding to the 5'-leader sequence and broadening the substrate specificity of the ribozyme.</text>
</comment>
<evidence type="ECO:0000256" key="3">
    <source>
        <dbReference type="ARBA" id="ARBA00022722"/>
    </source>
</evidence>
<dbReference type="GO" id="GO:0001682">
    <property type="term" value="P:tRNA 5'-leader removal"/>
    <property type="evidence" value="ECO:0007669"/>
    <property type="project" value="UniProtKB-UniRule"/>
</dbReference>
<gene>
    <name evidence="7" type="primary">rnpA</name>
    <name evidence="8" type="ORF">FUA23_13580</name>
</gene>
<dbReference type="AlphaFoldDB" id="A0A5C7FGD5"/>
<dbReference type="SUPFAM" id="SSF54211">
    <property type="entry name" value="Ribosomal protein S5 domain 2-like"/>
    <property type="match status" value="1"/>
</dbReference>
<name>A0A5C7FGD5_9BACT</name>
<dbReference type="Proteomes" id="UP000321907">
    <property type="component" value="Unassembled WGS sequence"/>
</dbReference>
<evidence type="ECO:0000256" key="5">
    <source>
        <dbReference type="ARBA" id="ARBA00022801"/>
    </source>
</evidence>
<dbReference type="InterPro" id="IPR020539">
    <property type="entry name" value="RNase_P_CS"/>
</dbReference>
<reference evidence="8 9" key="1">
    <citation type="submission" date="2019-08" db="EMBL/GenBank/DDBJ databases">
        <title>Lewinella sp. strain SSH13 Genome sequencing and assembly.</title>
        <authorList>
            <person name="Kim I."/>
        </authorList>
    </citation>
    <scope>NUCLEOTIDE SEQUENCE [LARGE SCALE GENOMIC DNA]</scope>
    <source>
        <strain evidence="8 9">SSH13</strain>
    </source>
</reference>
<comment type="subunit">
    <text evidence="7">Consists of a catalytic RNA component (M1 or rnpB) and a protein subunit.</text>
</comment>
<organism evidence="8 9">
    <name type="scientific">Neolewinella aurantiaca</name>
    <dbReference type="NCBI Taxonomy" id="2602767"/>
    <lineage>
        <taxon>Bacteria</taxon>
        <taxon>Pseudomonadati</taxon>
        <taxon>Bacteroidota</taxon>
        <taxon>Saprospiria</taxon>
        <taxon>Saprospirales</taxon>
        <taxon>Lewinellaceae</taxon>
        <taxon>Neolewinella</taxon>
    </lineage>
</organism>
<dbReference type="OrthoDB" id="1524972at2"/>
<evidence type="ECO:0000256" key="4">
    <source>
        <dbReference type="ARBA" id="ARBA00022759"/>
    </source>
</evidence>
<dbReference type="PANTHER" id="PTHR33992:SF1">
    <property type="entry name" value="RIBONUCLEASE P PROTEIN COMPONENT"/>
    <property type="match status" value="1"/>
</dbReference>
<dbReference type="RefSeq" id="WP_147931295.1">
    <property type="nucleotide sequence ID" value="NZ_VOXD01000020.1"/>
</dbReference>
<keyword evidence="9" id="KW-1185">Reference proteome</keyword>
<dbReference type="PROSITE" id="PS00648">
    <property type="entry name" value="RIBONUCLEASE_P"/>
    <property type="match status" value="1"/>
</dbReference>
<evidence type="ECO:0000256" key="2">
    <source>
        <dbReference type="ARBA" id="ARBA00022694"/>
    </source>
</evidence>